<dbReference type="InterPro" id="IPR008952">
    <property type="entry name" value="Tetraspanin_EC2_sf"/>
</dbReference>
<keyword evidence="3 5" id="KW-1133">Transmembrane helix</keyword>
<feature type="transmembrane region" description="Helical" evidence="5">
    <location>
        <begin position="79"/>
        <end position="102"/>
    </location>
</feature>
<evidence type="ECO:0000313" key="7">
    <source>
        <dbReference type="Proteomes" id="UP000298787"/>
    </source>
</evidence>
<reference evidence="6 7" key="1">
    <citation type="submission" date="2019-01" db="EMBL/GenBank/DDBJ databases">
        <title>Genome Assembly of Collichthys lucidus.</title>
        <authorList>
            <person name="Cai M."/>
            <person name="Xiao S."/>
        </authorList>
    </citation>
    <scope>NUCLEOTIDE SEQUENCE [LARGE SCALE GENOMIC DNA]</scope>
    <source>
        <strain evidence="6">JT15FE1705JMU</strain>
        <tissue evidence="6">Muscle</tissue>
    </source>
</reference>
<feature type="transmembrane region" description="Helical" evidence="5">
    <location>
        <begin position="52"/>
        <end position="72"/>
    </location>
</feature>
<keyword evidence="4 5" id="KW-0472">Membrane</keyword>
<dbReference type="EMBL" id="CM014099">
    <property type="protein sequence ID" value="TKS90916.1"/>
    <property type="molecule type" value="Genomic_DNA"/>
</dbReference>
<evidence type="ECO:0000256" key="3">
    <source>
        <dbReference type="ARBA" id="ARBA00022989"/>
    </source>
</evidence>
<dbReference type="Proteomes" id="UP000298787">
    <property type="component" value="Chromosome 22"/>
</dbReference>
<feature type="transmembrane region" description="Helical" evidence="5">
    <location>
        <begin position="12"/>
        <end position="32"/>
    </location>
</feature>
<keyword evidence="7" id="KW-1185">Reference proteome</keyword>
<keyword evidence="2 5" id="KW-0812">Transmembrane</keyword>
<evidence type="ECO:0000256" key="4">
    <source>
        <dbReference type="ARBA" id="ARBA00023136"/>
    </source>
</evidence>
<evidence type="ECO:0000256" key="1">
    <source>
        <dbReference type="ARBA" id="ARBA00004141"/>
    </source>
</evidence>
<dbReference type="GO" id="GO:0016020">
    <property type="term" value="C:membrane"/>
    <property type="evidence" value="ECO:0007669"/>
    <property type="project" value="UniProtKB-SubCell"/>
</dbReference>
<dbReference type="Gene3D" id="1.10.1450.10">
    <property type="entry name" value="Tetraspanin"/>
    <property type="match status" value="1"/>
</dbReference>
<dbReference type="STRING" id="240159.A0A4U5VQS7"/>
<dbReference type="InterPro" id="IPR018499">
    <property type="entry name" value="Tetraspanin/Peripherin"/>
</dbReference>
<organism evidence="6 7">
    <name type="scientific">Collichthys lucidus</name>
    <name type="common">Big head croaker</name>
    <name type="synonym">Sciaena lucida</name>
    <dbReference type="NCBI Taxonomy" id="240159"/>
    <lineage>
        <taxon>Eukaryota</taxon>
        <taxon>Metazoa</taxon>
        <taxon>Chordata</taxon>
        <taxon>Craniata</taxon>
        <taxon>Vertebrata</taxon>
        <taxon>Euteleostomi</taxon>
        <taxon>Actinopterygii</taxon>
        <taxon>Neopterygii</taxon>
        <taxon>Teleostei</taxon>
        <taxon>Neoteleostei</taxon>
        <taxon>Acanthomorphata</taxon>
        <taxon>Eupercaria</taxon>
        <taxon>Sciaenidae</taxon>
        <taxon>Collichthys</taxon>
    </lineage>
</organism>
<comment type="subcellular location">
    <subcellularLocation>
        <location evidence="1">Membrane</location>
        <topology evidence="1">Multi-pass membrane protein</topology>
    </subcellularLocation>
</comment>
<gene>
    <name evidence="6" type="ORF">D9C73_025049</name>
</gene>
<dbReference type="AlphaFoldDB" id="A0A4U5VQS7"/>
<evidence type="ECO:0000313" key="6">
    <source>
        <dbReference type="EMBL" id="TKS90916.1"/>
    </source>
</evidence>
<accession>A0A4U5VQS7</accession>
<proteinExistence type="predicted"/>
<dbReference type="Pfam" id="PF00335">
    <property type="entry name" value="Tetraspanin"/>
    <property type="match status" value="1"/>
</dbReference>
<evidence type="ECO:0000256" key="2">
    <source>
        <dbReference type="ARBA" id="ARBA00022692"/>
    </source>
</evidence>
<evidence type="ECO:0000256" key="5">
    <source>
        <dbReference type="SAM" id="Phobius"/>
    </source>
</evidence>
<protein>
    <submittedName>
        <fullName evidence="6">Tetraspanin-8</fullName>
    </submittedName>
</protein>
<name>A0A4U5VQS7_COLLU</name>
<sequence>MGKVNPCLKRSYVIVTCLIAIVSALLLALTLFSHGYFHEDEEMEKMITGIQAMYIISIITLLLTIMGVYGACKERQWALIVYVVGMSLSSLFMFACEIQGLAVRPQVVKDMKNQYLAMLPLDNTSEPFLDSFTDIQIECCGLDQGYRDWGYNISESCVCTEESTNPCVAAPRDSALYEHTFSDQPIMIYREVLSIVLCIVILCRLNRKEDIPPVVYSPEAKAGNYTVLADAAEYT</sequence>